<evidence type="ECO:0000313" key="1">
    <source>
        <dbReference type="EMBL" id="KAK4297805.1"/>
    </source>
</evidence>
<reference evidence="1" key="1">
    <citation type="submission" date="2023-11" db="EMBL/GenBank/DDBJ databases">
        <title>Genome assemblies of two species of porcelain crab, Petrolisthes cinctipes and Petrolisthes manimaculis (Anomura: Porcellanidae).</title>
        <authorList>
            <person name="Angst P."/>
        </authorList>
    </citation>
    <scope>NUCLEOTIDE SEQUENCE</scope>
    <source>
        <strain evidence="1">PB745_02</strain>
        <tissue evidence="1">Gill</tissue>
    </source>
</reference>
<evidence type="ECO:0008006" key="3">
    <source>
        <dbReference type="Google" id="ProtNLM"/>
    </source>
</evidence>
<gene>
    <name evidence="1" type="ORF">Pmani_029809</name>
</gene>
<sequence length="83" mass="9904">MEWNITSNNNIGEDMIKKEMEELLGVEWRYEVHDEENNKMESIHKEDNGLLQKNYKCVECSNQFSRQKKPLPTHAYSQWGETV</sequence>
<organism evidence="1 2">
    <name type="scientific">Petrolisthes manimaculis</name>
    <dbReference type="NCBI Taxonomy" id="1843537"/>
    <lineage>
        <taxon>Eukaryota</taxon>
        <taxon>Metazoa</taxon>
        <taxon>Ecdysozoa</taxon>
        <taxon>Arthropoda</taxon>
        <taxon>Crustacea</taxon>
        <taxon>Multicrustacea</taxon>
        <taxon>Malacostraca</taxon>
        <taxon>Eumalacostraca</taxon>
        <taxon>Eucarida</taxon>
        <taxon>Decapoda</taxon>
        <taxon>Pleocyemata</taxon>
        <taxon>Anomura</taxon>
        <taxon>Galatheoidea</taxon>
        <taxon>Porcellanidae</taxon>
        <taxon>Petrolisthes</taxon>
    </lineage>
</organism>
<accession>A0AAE1NZF2</accession>
<keyword evidence="2" id="KW-1185">Reference proteome</keyword>
<name>A0AAE1NZF2_9EUCA</name>
<evidence type="ECO:0000313" key="2">
    <source>
        <dbReference type="Proteomes" id="UP001292094"/>
    </source>
</evidence>
<dbReference type="AlphaFoldDB" id="A0AAE1NZF2"/>
<protein>
    <recommendedName>
        <fullName evidence="3">C2H2-type domain-containing protein</fullName>
    </recommendedName>
</protein>
<dbReference type="EMBL" id="JAWZYT010003568">
    <property type="protein sequence ID" value="KAK4297805.1"/>
    <property type="molecule type" value="Genomic_DNA"/>
</dbReference>
<comment type="caution">
    <text evidence="1">The sequence shown here is derived from an EMBL/GenBank/DDBJ whole genome shotgun (WGS) entry which is preliminary data.</text>
</comment>
<proteinExistence type="predicted"/>
<dbReference type="Proteomes" id="UP001292094">
    <property type="component" value="Unassembled WGS sequence"/>
</dbReference>